<feature type="chain" id="PRO_5040900948" description="Transcobalamin-like C-terminal domain-containing protein" evidence="2">
    <location>
        <begin position="24"/>
        <end position="628"/>
    </location>
</feature>
<evidence type="ECO:0000256" key="2">
    <source>
        <dbReference type="SAM" id="SignalP"/>
    </source>
</evidence>
<dbReference type="AlphaFoldDB" id="A0A9W3JNX9"/>
<evidence type="ECO:0000313" key="5">
    <source>
        <dbReference type="Proteomes" id="UP000005257"/>
    </source>
</evidence>
<feature type="domain" description="Transcobalamin-like C-terminal" evidence="3">
    <location>
        <begin position="60"/>
        <end position="128"/>
    </location>
</feature>
<dbReference type="SUPFAM" id="SSF48239">
    <property type="entry name" value="Terpenoid cyclases/Protein prenyltransferases"/>
    <property type="match status" value="1"/>
</dbReference>
<feature type="compositionally biased region" description="Basic and acidic residues" evidence="1">
    <location>
        <begin position="151"/>
        <end position="239"/>
    </location>
</feature>
<dbReference type="Gene3D" id="2.170.130.30">
    <property type="match status" value="1"/>
</dbReference>
<keyword evidence="2" id="KW-0732">Signal</keyword>
<gene>
    <name evidence="4" type="ORF">BTF1_13960</name>
</gene>
<dbReference type="Gene3D" id="1.50.10.20">
    <property type="match status" value="1"/>
</dbReference>
<dbReference type="RefSeq" id="WP_001241059.1">
    <property type="nucleotide sequence ID" value="NC_018508.1"/>
</dbReference>
<accession>A0A9W3JNX9</accession>
<organism evidence="4 5">
    <name type="scientific">Bacillus thuringiensis HD-789</name>
    <dbReference type="NCBI Taxonomy" id="1217737"/>
    <lineage>
        <taxon>Bacteria</taxon>
        <taxon>Bacillati</taxon>
        <taxon>Bacillota</taxon>
        <taxon>Bacilli</taxon>
        <taxon>Bacillales</taxon>
        <taxon>Bacillaceae</taxon>
        <taxon>Bacillus</taxon>
        <taxon>Bacillus cereus group</taxon>
    </lineage>
</organism>
<dbReference type="NCBIfam" id="TIGR01167">
    <property type="entry name" value="LPXTG_anchor"/>
    <property type="match status" value="1"/>
</dbReference>
<dbReference type="PANTHER" id="PTHR10559">
    <property type="entry name" value="TRANSCOBALAMIN-1/GASTRIC INTRINSIC FACTOR"/>
    <property type="match status" value="1"/>
</dbReference>
<proteinExistence type="predicted"/>
<name>A0A9W3JNX9_BACTU</name>
<evidence type="ECO:0000313" key="4">
    <source>
        <dbReference type="EMBL" id="AFQ26973.1"/>
    </source>
</evidence>
<dbReference type="KEGG" id="btn:BTF1_13960"/>
<dbReference type="Pfam" id="PF14478">
    <property type="entry name" value="DUF4430"/>
    <property type="match status" value="1"/>
</dbReference>
<dbReference type="PANTHER" id="PTHR10559:SF18">
    <property type="entry name" value="TRANSCOBALAMIN II"/>
    <property type="match status" value="1"/>
</dbReference>
<dbReference type="Proteomes" id="UP000005257">
    <property type="component" value="Chromosome"/>
</dbReference>
<feature type="region of interest" description="Disordered" evidence="1">
    <location>
        <begin position="584"/>
        <end position="604"/>
    </location>
</feature>
<sequence>MAMLKKWLLTSLMAVTLVFVSFANTVHITFAEENTAKLAIIGESQKGIMLCPKEEQIKDGETALSLLQKVMGDKVESETMSFGTYVKGIDGLMAGATSAWLYDVNDKSAEVGADSYKLKSGDVVVFRFVSDWSNISQETLKETLDKFGTCKTEEPNGGKTEEPKPEGQDDKMPDEKNQGDQDGKTPDEKNQGDQDGKTPDGKNQGDQDDKTLDGKNQGDQDDKTLDGKNQGEQDGKKPEQPQQENIQVPSAQLNEAISKTSDKMLQDGIESDWVAVALSRSGKNVPIEAKLNYVKSVTEKVEKRINRFSATDLARTIIMMNAMSADPKNVGGHNLVQKLYESDKVNSVTGYVFALLAFDTKKYEIPVESKWNRVALVEALLNNQHTDGGWTYNSSGSKDSASSVDVTGMVLSALAPYQERSDVKPAIQKAVAYLYNEQLQNGGFSADGQENSNSTAQAIIGLSLVKDVDQNRLHKAMQNLLSYQLSNGEFKWLPSDQNGNGMATEQALLALLQFKEMGKSIYDWSNVDAGDVIKPKPVEEPEKVVEPENNVVEKEVIEEPKEQKQVQQETKAENLKVVVDNEPVKDKKIGNGNSLPKTGASSHSAATEVGMGVLCIASAYVLWRRKAA</sequence>
<feature type="signal peptide" evidence="2">
    <location>
        <begin position="1"/>
        <end position="23"/>
    </location>
</feature>
<evidence type="ECO:0000256" key="1">
    <source>
        <dbReference type="SAM" id="MobiDB-lite"/>
    </source>
</evidence>
<dbReference type="InterPro" id="IPR027954">
    <property type="entry name" value="Transcobalamin-like_C"/>
</dbReference>
<dbReference type="InterPro" id="IPR051588">
    <property type="entry name" value="Cobalamin_Transport"/>
</dbReference>
<protein>
    <recommendedName>
        <fullName evidence="3">Transcobalamin-like C-terminal domain-containing protein</fullName>
    </recommendedName>
</protein>
<feature type="compositionally biased region" description="Polar residues" evidence="1">
    <location>
        <begin position="591"/>
        <end position="604"/>
    </location>
</feature>
<dbReference type="EMBL" id="CP003763">
    <property type="protein sequence ID" value="AFQ26973.1"/>
    <property type="molecule type" value="Genomic_DNA"/>
</dbReference>
<feature type="region of interest" description="Disordered" evidence="1">
    <location>
        <begin position="146"/>
        <end position="247"/>
    </location>
</feature>
<dbReference type="InterPro" id="IPR008930">
    <property type="entry name" value="Terpenoid_cyclase/PrenylTrfase"/>
</dbReference>
<evidence type="ECO:0000259" key="3">
    <source>
        <dbReference type="Pfam" id="PF14478"/>
    </source>
</evidence>
<dbReference type="CDD" id="cd00688">
    <property type="entry name" value="ISOPREN_C2_like"/>
    <property type="match status" value="1"/>
</dbReference>
<reference evidence="4 5" key="1">
    <citation type="journal article" date="2013" name="Genome Announc.">
        <title>Complete Genome Sequence of Bacillus thuringiensis Serovar Israelensis Strain HD-789.</title>
        <authorList>
            <person name="Doggett N.A."/>
            <person name="Stubben C.J."/>
            <person name="Chertkov O."/>
            <person name="Bruce D.C."/>
            <person name="Detter J.C."/>
            <person name="Johnson S.L."/>
            <person name="Han C.S."/>
        </authorList>
    </citation>
    <scope>NUCLEOTIDE SEQUENCE [LARGE SCALE GENOMIC DNA]</scope>
    <source>
        <strain evidence="4 5">HD-789</strain>
    </source>
</reference>